<keyword evidence="3" id="KW-0808">Transferase</keyword>
<evidence type="ECO:0000313" key="14">
    <source>
        <dbReference type="EMBL" id="MEQ2709975.1"/>
    </source>
</evidence>
<sequence length="180" mass="21255">MDKQITMPKVMKMITAIGILVTLVTMIIYQNNNSSIFLTLAITFGTITYHFGMRLLIGWLVMILMKNKADYTKQWYQLHSWEKAFYKKIKIKRWKNKMPTYRPQDFSPKEHSWHEIAQTMCQSEVGHELIIGFSFLPIIASKWFGAFGVFVITSVISAGFDLIFVMMQRYNRDRIQRLIR</sequence>
<organism evidence="14 15">
    <name type="scientific">Anaerostipes amylophilus</name>
    <dbReference type="NCBI Taxonomy" id="2981779"/>
    <lineage>
        <taxon>Bacteria</taxon>
        <taxon>Bacillati</taxon>
        <taxon>Bacillota</taxon>
        <taxon>Clostridia</taxon>
        <taxon>Lachnospirales</taxon>
        <taxon>Lachnospiraceae</taxon>
        <taxon>Anaerostipes</taxon>
    </lineage>
</organism>
<keyword evidence="4 13" id="KW-0812">Transmembrane</keyword>
<evidence type="ECO:0000256" key="10">
    <source>
        <dbReference type="ARBA" id="ARBA00023603"/>
    </source>
</evidence>
<dbReference type="InterPro" id="IPR044021">
    <property type="entry name" value="CrtO"/>
</dbReference>
<proteinExistence type="inferred from homology"/>
<feature type="transmembrane region" description="Helical" evidence="13">
    <location>
        <begin position="12"/>
        <end position="30"/>
    </location>
</feature>
<evidence type="ECO:0000256" key="1">
    <source>
        <dbReference type="ARBA" id="ARBA00004162"/>
    </source>
</evidence>
<evidence type="ECO:0000256" key="7">
    <source>
        <dbReference type="ARBA" id="ARBA00023136"/>
    </source>
</evidence>
<protein>
    <recommendedName>
        <fullName evidence="11">Glycosyl-4,4'-diaponeurosporenoate acyltransferase</fullName>
    </recommendedName>
</protein>
<evidence type="ECO:0000256" key="3">
    <source>
        <dbReference type="ARBA" id="ARBA00022679"/>
    </source>
</evidence>
<dbReference type="RefSeq" id="WP_249183024.1">
    <property type="nucleotide sequence ID" value="NZ_JBBNIN010000002.1"/>
</dbReference>
<keyword evidence="15" id="KW-1185">Reference proteome</keyword>
<comment type="caution">
    <text evidence="14">The sequence shown here is derived from an EMBL/GenBank/DDBJ whole genome shotgun (WGS) entry which is preliminary data.</text>
</comment>
<dbReference type="EMBL" id="JBBNIN010000002">
    <property type="protein sequence ID" value="MEQ2709975.1"/>
    <property type="molecule type" value="Genomic_DNA"/>
</dbReference>
<dbReference type="Pfam" id="PF18927">
    <property type="entry name" value="CrtO"/>
    <property type="match status" value="1"/>
</dbReference>
<evidence type="ECO:0000256" key="12">
    <source>
        <dbReference type="ARBA" id="ARBA00025324"/>
    </source>
</evidence>
<keyword evidence="6 13" id="KW-1133">Transmembrane helix</keyword>
<comment type="subcellular location">
    <subcellularLocation>
        <location evidence="1">Cell membrane</location>
        <topology evidence="1">Single-pass membrane protein</topology>
    </subcellularLocation>
</comment>
<feature type="transmembrane region" description="Helical" evidence="13">
    <location>
        <begin position="36"/>
        <end position="64"/>
    </location>
</feature>
<accession>A0ABV1IRY7</accession>
<evidence type="ECO:0000256" key="13">
    <source>
        <dbReference type="SAM" id="Phobius"/>
    </source>
</evidence>
<keyword evidence="5" id="KW-0732">Signal</keyword>
<evidence type="ECO:0000256" key="2">
    <source>
        <dbReference type="ARBA" id="ARBA00022475"/>
    </source>
</evidence>
<evidence type="ECO:0000313" key="15">
    <source>
        <dbReference type="Proteomes" id="UP001482154"/>
    </source>
</evidence>
<reference evidence="14 15" key="1">
    <citation type="submission" date="2024-04" db="EMBL/GenBank/DDBJ databases">
        <title>Human intestinal bacterial collection.</title>
        <authorList>
            <person name="Pauvert C."/>
            <person name="Hitch T.C.A."/>
            <person name="Clavel T."/>
        </authorList>
    </citation>
    <scope>NUCLEOTIDE SEQUENCE [LARGE SCALE GENOMIC DNA]</scope>
    <source>
        <strain evidence="14 15">CLA-AA-H249</strain>
    </source>
</reference>
<comment type="similarity">
    <text evidence="10">Belongs to the acyltransferase CrtO family.</text>
</comment>
<keyword evidence="7 13" id="KW-0472">Membrane</keyword>
<evidence type="ECO:0000256" key="6">
    <source>
        <dbReference type="ARBA" id="ARBA00022989"/>
    </source>
</evidence>
<comment type="function">
    <text evidence="12">Catalyzes the acylation of glycosyl-4,4'-diaponeurosporenoate, i.e. the esterification of glucose at the C6'' position with the carboxyl group of the C(15) fatty acid 12-methyltetradecanoic acid, to yield staphyloxanthin. This is the last step in the biosynthesis of this orange pigment, present in most staphylococci strains.</text>
</comment>
<feature type="transmembrane region" description="Helical" evidence="13">
    <location>
        <begin position="147"/>
        <end position="167"/>
    </location>
</feature>
<gene>
    <name evidence="14" type="ORF">AAAU51_02125</name>
</gene>
<evidence type="ECO:0000256" key="11">
    <source>
        <dbReference type="ARBA" id="ARBA00023667"/>
    </source>
</evidence>
<comment type="pathway">
    <text evidence="9">Carotenoid biosynthesis; staphyloxanthin biosynthesis; staphyloxanthin from farnesyl diphosphate: step 5/5.</text>
</comment>
<evidence type="ECO:0000256" key="8">
    <source>
        <dbReference type="ARBA" id="ARBA00023315"/>
    </source>
</evidence>
<evidence type="ECO:0000256" key="4">
    <source>
        <dbReference type="ARBA" id="ARBA00022692"/>
    </source>
</evidence>
<keyword evidence="2" id="KW-1003">Cell membrane</keyword>
<keyword evidence="8" id="KW-0012">Acyltransferase</keyword>
<dbReference type="Proteomes" id="UP001482154">
    <property type="component" value="Unassembled WGS sequence"/>
</dbReference>
<name>A0ABV1IRY7_9FIRM</name>
<evidence type="ECO:0000256" key="5">
    <source>
        <dbReference type="ARBA" id="ARBA00022729"/>
    </source>
</evidence>
<evidence type="ECO:0000256" key="9">
    <source>
        <dbReference type="ARBA" id="ARBA00023588"/>
    </source>
</evidence>